<name>A0A2G8RKX5_9RHOB</name>
<dbReference type="SUPFAM" id="SSF54909">
    <property type="entry name" value="Dimeric alpha+beta barrel"/>
    <property type="match status" value="1"/>
</dbReference>
<gene>
    <name evidence="1" type="ORF">P775_02880</name>
</gene>
<evidence type="ECO:0000313" key="2">
    <source>
        <dbReference type="Proteomes" id="UP000231259"/>
    </source>
</evidence>
<comment type="caution">
    <text evidence="1">The sequence shown here is derived from an EMBL/GenBank/DDBJ whole genome shotgun (WGS) entry which is preliminary data.</text>
</comment>
<protein>
    <recommendedName>
        <fullName evidence="3">ABM domain-containing protein</fullName>
    </recommendedName>
</protein>
<dbReference type="OrthoDB" id="1453400at2"/>
<evidence type="ECO:0000313" key="1">
    <source>
        <dbReference type="EMBL" id="PIL21738.1"/>
    </source>
</evidence>
<proteinExistence type="predicted"/>
<dbReference type="RefSeq" id="WP_099909524.1">
    <property type="nucleotide sequence ID" value="NZ_AWWI01000026.1"/>
</dbReference>
<evidence type="ECO:0008006" key="3">
    <source>
        <dbReference type="Google" id="ProtNLM"/>
    </source>
</evidence>
<dbReference type="EMBL" id="AWWI01000026">
    <property type="protein sequence ID" value="PIL21738.1"/>
    <property type="molecule type" value="Genomic_DNA"/>
</dbReference>
<accession>A0A2G8RKX5</accession>
<organism evidence="1 2">
    <name type="scientific">Puniceibacterium antarcticum</name>
    <dbReference type="NCBI Taxonomy" id="1206336"/>
    <lineage>
        <taxon>Bacteria</taxon>
        <taxon>Pseudomonadati</taxon>
        <taxon>Pseudomonadota</taxon>
        <taxon>Alphaproteobacteria</taxon>
        <taxon>Rhodobacterales</taxon>
        <taxon>Paracoccaceae</taxon>
        <taxon>Puniceibacterium</taxon>
    </lineage>
</organism>
<keyword evidence="2" id="KW-1185">Reference proteome</keyword>
<dbReference type="AlphaFoldDB" id="A0A2G8RKX5"/>
<sequence length="108" mass="12040">MAKTIEIVTFRLAEGVTEEAFIAETKTMEREFLGKLQGFIDRDTGKSADGGWIVVLHWASAEDAQASMNKFVDAPGTKAFTACLDMSTFQMVRYTLEDFYKLEANVSV</sequence>
<dbReference type="Proteomes" id="UP000231259">
    <property type="component" value="Unassembled WGS sequence"/>
</dbReference>
<reference evidence="1 2" key="1">
    <citation type="submission" date="2013-09" db="EMBL/GenBank/DDBJ databases">
        <title>Genome sequencing of Phaeobacter antarcticus sp. nov. SM1211.</title>
        <authorList>
            <person name="Zhang X.-Y."/>
            <person name="Liu C."/>
            <person name="Chen X.-L."/>
            <person name="Xie B.-B."/>
            <person name="Qin Q.-L."/>
            <person name="Rong J.-C."/>
            <person name="Zhang Y.-Z."/>
        </authorList>
    </citation>
    <scope>NUCLEOTIDE SEQUENCE [LARGE SCALE GENOMIC DNA]</scope>
    <source>
        <strain evidence="1 2">SM1211</strain>
    </source>
</reference>
<dbReference type="InterPro" id="IPR011008">
    <property type="entry name" value="Dimeric_a/b-barrel"/>
</dbReference>